<dbReference type="InterPro" id="IPR036388">
    <property type="entry name" value="WH-like_DNA-bd_sf"/>
</dbReference>
<evidence type="ECO:0000256" key="1">
    <source>
        <dbReference type="ARBA" id="ARBA00022553"/>
    </source>
</evidence>
<dbReference type="Gene3D" id="3.40.50.2300">
    <property type="match status" value="1"/>
</dbReference>
<evidence type="ECO:0000313" key="9">
    <source>
        <dbReference type="EMBL" id="GGU86908.1"/>
    </source>
</evidence>
<evidence type="ECO:0000313" key="10">
    <source>
        <dbReference type="Proteomes" id="UP000649573"/>
    </source>
</evidence>
<comment type="caution">
    <text evidence="9">The sequence shown here is derived from an EMBL/GenBank/DDBJ whole genome shotgun (WGS) entry which is preliminary data.</text>
</comment>
<evidence type="ECO:0000256" key="3">
    <source>
        <dbReference type="ARBA" id="ARBA00023125"/>
    </source>
</evidence>
<evidence type="ECO:0000256" key="2">
    <source>
        <dbReference type="ARBA" id="ARBA00023015"/>
    </source>
</evidence>
<evidence type="ECO:0000256" key="6">
    <source>
        <dbReference type="PROSITE-ProRule" id="PRU01091"/>
    </source>
</evidence>
<protein>
    <submittedName>
        <fullName evidence="9">DNA-binding response regulator</fullName>
    </submittedName>
</protein>
<dbReference type="Gene3D" id="6.10.250.690">
    <property type="match status" value="1"/>
</dbReference>
<dbReference type="Pfam" id="PF00072">
    <property type="entry name" value="Response_reg"/>
    <property type="match status" value="1"/>
</dbReference>
<dbReference type="GO" id="GO:0003677">
    <property type="term" value="F:DNA binding"/>
    <property type="evidence" value="ECO:0007669"/>
    <property type="project" value="UniProtKB-KW"/>
</dbReference>
<gene>
    <name evidence="9" type="ORF">GCM10010178_91010</name>
</gene>
<dbReference type="Proteomes" id="UP000649573">
    <property type="component" value="Unassembled WGS sequence"/>
</dbReference>
<dbReference type="Pfam" id="PF00486">
    <property type="entry name" value="Trans_reg_C"/>
    <property type="match status" value="1"/>
</dbReference>
<accession>A0ABQ2VI41</accession>
<feature type="domain" description="OmpR/PhoB-type" evidence="8">
    <location>
        <begin position="132"/>
        <end position="231"/>
    </location>
</feature>
<keyword evidence="4" id="KW-0804">Transcription</keyword>
<dbReference type="PANTHER" id="PTHR48111">
    <property type="entry name" value="REGULATOR OF RPOS"/>
    <property type="match status" value="1"/>
</dbReference>
<feature type="DNA-binding region" description="OmpR/PhoB-type" evidence="6">
    <location>
        <begin position="132"/>
        <end position="231"/>
    </location>
</feature>
<sequence length="272" mass="31019">MLIIDAMNALIMVSEDDENQAELLRRYLGQDHYRVVVARDGREALDLARSHEPTLVVLDAMLPVIDGLDVCRALRAGSDVLILMLTARSTEDDLLLGLGLGADDYMTKPFNPRELTARVRTLLRRNRAEPSTSALRAGPIVVDPIRHEVTVHGEPVDCTPAEFRLLEVLASEVDRVFTREQLLERLHGFDRYITDRTIDTHVKNLRRKIEQDSRRPAHLLTVYGIRYKLTDGLPDAPQCLRPLARRRRADRDVLDRDDRVARHPAAPRFDRS</sequence>
<organism evidence="9 10">
    <name type="scientific">Lentzea flava</name>
    <dbReference type="NCBI Taxonomy" id="103732"/>
    <lineage>
        <taxon>Bacteria</taxon>
        <taxon>Bacillati</taxon>
        <taxon>Actinomycetota</taxon>
        <taxon>Actinomycetes</taxon>
        <taxon>Pseudonocardiales</taxon>
        <taxon>Pseudonocardiaceae</taxon>
        <taxon>Lentzea</taxon>
    </lineage>
</organism>
<name>A0ABQ2VI41_9PSEU</name>
<dbReference type="InterPro" id="IPR016032">
    <property type="entry name" value="Sig_transdc_resp-reg_C-effctor"/>
</dbReference>
<dbReference type="SMART" id="SM00862">
    <property type="entry name" value="Trans_reg_C"/>
    <property type="match status" value="1"/>
</dbReference>
<dbReference type="EMBL" id="BMRE01000108">
    <property type="protein sequence ID" value="GGU86908.1"/>
    <property type="molecule type" value="Genomic_DNA"/>
</dbReference>
<dbReference type="SUPFAM" id="SSF52172">
    <property type="entry name" value="CheY-like"/>
    <property type="match status" value="1"/>
</dbReference>
<evidence type="ECO:0000259" key="8">
    <source>
        <dbReference type="PROSITE" id="PS51755"/>
    </source>
</evidence>
<evidence type="ECO:0000256" key="5">
    <source>
        <dbReference type="PROSITE-ProRule" id="PRU00169"/>
    </source>
</evidence>
<evidence type="ECO:0000259" key="7">
    <source>
        <dbReference type="PROSITE" id="PS50110"/>
    </source>
</evidence>
<keyword evidence="1 5" id="KW-0597">Phosphoprotein</keyword>
<feature type="modified residue" description="4-aspartylphosphate" evidence="5">
    <location>
        <position position="59"/>
    </location>
</feature>
<dbReference type="InterPro" id="IPR011006">
    <property type="entry name" value="CheY-like_superfamily"/>
</dbReference>
<dbReference type="CDD" id="cd17574">
    <property type="entry name" value="REC_OmpR"/>
    <property type="match status" value="1"/>
</dbReference>
<dbReference type="Gene3D" id="1.10.10.10">
    <property type="entry name" value="Winged helix-like DNA-binding domain superfamily/Winged helix DNA-binding domain"/>
    <property type="match status" value="1"/>
</dbReference>
<dbReference type="PANTHER" id="PTHR48111:SF4">
    <property type="entry name" value="DNA-BINDING DUAL TRANSCRIPTIONAL REGULATOR OMPR"/>
    <property type="match status" value="1"/>
</dbReference>
<evidence type="ECO:0000256" key="4">
    <source>
        <dbReference type="ARBA" id="ARBA00023163"/>
    </source>
</evidence>
<dbReference type="SUPFAM" id="SSF46894">
    <property type="entry name" value="C-terminal effector domain of the bipartite response regulators"/>
    <property type="match status" value="1"/>
</dbReference>
<dbReference type="InterPro" id="IPR001867">
    <property type="entry name" value="OmpR/PhoB-type_DNA-bd"/>
</dbReference>
<proteinExistence type="predicted"/>
<keyword evidence="10" id="KW-1185">Reference proteome</keyword>
<feature type="domain" description="Response regulatory" evidence="7">
    <location>
        <begin position="10"/>
        <end position="123"/>
    </location>
</feature>
<dbReference type="SMART" id="SM00448">
    <property type="entry name" value="REC"/>
    <property type="match status" value="1"/>
</dbReference>
<dbReference type="InterPro" id="IPR001789">
    <property type="entry name" value="Sig_transdc_resp-reg_receiver"/>
</dbReference>
<reference evidence="10" key="1">
    <citation type="journal article" date="2019" name="Int. J. Syst. Evol. Microbiol.">
        <title>The Global Catalogue of Microorganisms (GCM) 10K type strain sequencing project: providing services to taxonomists for standard genome sequencing and annotation.</title>
        <authorList>
            <consortium name="The Broad Institute Genomics Platform"/>
            <consortium name="The Broad Institute Genome Sequencing Center for Infectious Disease"/>
            <person name="Wu L."/>
            <person name="Ma J."/>
        </authorList>
    </citation>
    <scope>NUCLEOTIDE SEQUENCE [LARGE SCALE GENOMIC DNA]</scope>
    <source>
        <strain evidence="10">JCM 3296</strain>
    </source>
</reference>
<dbReference type="PROSITE" id="PS50110">
    <property type="entry name" value="RESPONSE_REGULATORY"/>
    <property type="match status" value="1"/>
</dbReference>
<dbReference type="CDD" id="cd00383">
    <property type="entry name" value="trans_reg_C"/>
    <property type="match status" value="1"/>
</dbReference>
<keyword evidence="2" id="KW-0805">Transcription regulation</keyword>
<dbReference type="PROSITE" id="PS51755">
    <property type="entry name" value="OMPR_PHOB"/>
    <property type="match status" value="1"/>
</dbReference>
<keyword evidence="3 6" id="KW-0238">DNA-binding</keyword>
<dbReference type="InterPro" id="IPR039420">
    <property type="entry name" value="WalR-like"/>
</dbReference>